<dbReference type="InterPro" id="IPR029058">
    <property type="entry name" value="AB_hydrolase_fold"/>
</dbReference>
<feature type="domain" description="Peptidase S9 prolyl oligopeptidase catalytic" evidence="1">
    <location>
        <begin position="340"/>
        <end position="528"/>
    </location>
</feature>
<evidence type="ECO:0000313" key="2">
    <source>
        <dbReference type="EMBL" id="KKP66873.1"/>
    </source>
</evidence>
<name>A0A0G0BBL0_9BACT</name>
<dbReference type="InterPro" id="IPR050278">
    <property type="entry name" value="Serine_Prot_S9B/DPPIV"/>
</dbReference>
<dbReference type="GO" id="GO:0008236">
    <property type="term" value="F:serine-type peptidase activity"/>
    <property type="evidence" value="ECO:0007669"/>
    <property type="project" value="InterPro"/>
</dbReference>
<dbReference type="Gene3D" id="2.120.10.30">
    <property type="entry name" value="TolB, C-terminal domain"/>
    <property type="match status" value="1"/>
</dbReference>
<dbReference type="Gene3D" id="3.40.50.1820">
    <property type="entry name" value="alpha/beta hydrolase"/>
    <property type="match status" value="1"/>
</dbReference>
<evidence type="ECO:0000259" key="1">
    <source>
        <dbReference type="Pfam" id="PF00326"/>
    </source>
</evidence>
<dbReference type="InterPro" id="IPR001375">
    <property type="entry name" value="Peptidase_S9_cat"/>
</dbReference>
<dbReference type="AlphaFoldDB" id="A0A0G0BBL0"/>
<dbReference type="SUPFAM" id="SSF53474">
    <property type="entry name" value="alpha/beta-Hydrolases"/>
    <property type="match status" value="1"/>
</dbReference>
<protein>
    <submittedName>
        <fullName evidence="2">Peptidase S9 prolyl oligopeptidase active site domain protein</fullName>
    </submittedName>
</protein>
<gene>
    <name evidence="2" type="ORF">UR64_C0002G0089</name>
</gene>
<evidence type="ECO:0000313" key="3">
    <source>
        <dbReference type="Proteomes" id="UP000034952"/>
    </source>
</evidence>
<reference evidence="2 3" key="1">
    <citation type="journal article" date="2015" name="Nature">
        <title>rRNA introns, odd ribosomes, and small enigmatic genomes across a large radiation of phyla.</title>
        <authorList>
            <person name="Brown C.T."/>
            <person name="Hug L.A."/>
            <person name="Thomas B.C."/>
            <person name="Sharon I."/>
            <person name="Castelle C.J."/>
            <person name="Singh A."/>
            <person name="Wilkins M.J."/>
            <person name="Williams K.H."/>
            <person name="Banfield J.F."/>
        </authorList>
    </citation>
    <scope>NUCLEOTIDE SEQUENCE [LARGE SCALE GENOMIC DNA]</scope>
</reference>
<proteinExistence type="predicted"/>
<dbReference type="InterPro" id="IPR011042">
    <property type="entry name" value="6-blade_b-propeller_TolB-like"/>
</dbReference>
<comment type="caution">
    <text evidence="2">The sequence shown here is derived from an EMBL/GenBank/DDBJ whole genome shotgun (WGS) entry which is preliminary data.</text>
</comment>
<dbReference type="Proteomes" id="UP000034952">
    <property type="component" value="Unassembled WGS sequence"/>
</dbReference>
<dbReference type="PANTHER" id="PTHR11731:SF193">
    <property type="entry name" value="DIPEPTIDYL PEPTIDASE 9"/>
    <property type="match status" value="1"/>
</dbReference>
<dbReference type="GO" id="GO:0008239">
    <property type="term" value="F:dipeptidyl-peptidase activity"/>
    <property type="evidence" value="ECO:0007669"/>
    <property type="project" value="TreeGrafter"/>
</dbReference>
<dbReference type="SUPFAM" id="SSF82171">
    <property type="entry name" value="DPP6 N-terminal domain-like"/>
    <property type="match status" value="1"/>
</dbReference>
<sequence length="548" mass="62701">MTKFKYLILLSIFFISFLKVEALDIQYGSILGNKGNNVLIQYYGIEKKNNYICNVLSFKCITTKKTNLGATIPTTFKASIKKELKEKEASHATLSRSNKWLAYYISAEEPDNVRTYVIKDIKKDVNYIVSSGVSYWDLVDEQKTVFLFSPDEKTLIYTDDKDDTMSLYKVDMSTLTNTTFENTKISVTAWNIATFMFYDSQTIYYVGNSKENPYKWSLYKLNLKTGIDEIIETDVSYVDSIKKIGSSLVFISLQEKGYGPEIYNPKTKKLSYLKVPNISTKKIIKNEEYIKVGNGTGIIMTPPNYDANKTYPVLIWLHGGPLRQTSMGYHPYHSYGLYDAMLKLLQKNDVLVLKLDYRGSFGFGRAYSESIKGSVGLGDIEDVMEAVQYVKNKYHISNIYLSGNSYGGYMSLRAVVEHPETFKGVFSINGVTDWEALMVKMKTSIFNTQFYGLPNEENRKLYDQASIINKISNLGNQRIEIIQGEADRTIPLWQATLLYDKLKEAKKNVNLVTYPREDHVFKYKKNIGDICVRMFGLIGIEPDKECNN</sequence>
<dbReference type="EMBL" id="LBPY01000002">
    <property type="protein sequence ID" value="KKP66873.1"/>
    <property type="molecule type" value="Genomic_DNA"/>
</dbReference>
<dbReference type="PANTHER" id="PTHR11731">
    <property type="entry name" value="PROTEASE FAMILY S9B,C DIPEPTIDYL-PEPTIDASE IV-RELATED"/>
    <property type="match status" value="1"/>
</dbReference>
<dbReference type="Pfam" id="PF00326">
    <property type="entry name" value="Peptidase_S9"/>
    <property type="match status" value="1"/>
</dbReference>
<accession>A0A0G0BBL0</accession>
<dbReference type="GO" id="GO:0006508">
    <property type="term" value="P:proteolysis"/>
    <property type="evidence" value="ECO:0007669"/>
    <property type="project" value="InterPro"/>
</dbReference>
<organism evidence="2 3">
    <name type="scientific">Candidatus Nomurabacteria bacterium GW2011_GWE1_35_16</name>
    <dbReference type="NCBI Taxonomy" id="1618761"/>
    <lineage>
        <taxon>Bacteria</taxon>
        <taxon>Candidatus Nomuraibacteriota</taxon>
    </lineage>
</organism>